<evidence type="ECO:0000256" key="1">
    <source>
        <dbReference type="ARBA" id="ARBA00005662"/>
    </source>
</evidence>
<evidence type="ECO:0000313" key="6">
    <source>
        <dbReference type="Proteomes" id="UP000824136"/>
    </source>
</evidence>
<dbReference type="EMBL" id="DVLL01000013">
    <property type="protein sequence ID" value="HIT58713.1"/>
    <property type="molecule type" value="Genomic_DNA"/>
</dbReference>
<dbReference type="SMART" id="SM00854">
    <property type="entry name" value="PGA_cap"/>
    <property type="match status" value="1"/>
</dbReference>
<dbReference type="InterPro" id="IPR052169">
    <property type="entry name" value="CW_Biosynth-Accessory"/>
</dbReference>
<keyword evidence="3" id="KW-0472">Membrane</keyword>
<evidence type="ECO:0000259" key="4">
    <source>
        <dbReference type="SMART" id="SM00854"/>
    </source>
</evidence>
<protein>
    <submittedName>
        <fullName evidence="5">CapA family protein</fullName>
    </submittedName>
</protein>
<dbReference type="InterPro" id="IPR029052">
    <property type="entry name" value="Metallo-depent_PP-like"/>
</dbReference>
<name>A0A9D1GU04_9FIRM</name>
<feature type="region of interest" description="Disordered" evidence="2">
    <location>
        <begin position="48"/>
        <end position="121"/>
    </location>
</feature>
<dbReference type="Pfam" id="PF09587">
    <property type="entry name" value="PGA_cap"/>
    <property type="match status" value="1"/>
</dbReference>
<accession>A0A9D1GU04</accession>
<feature type="compositionally biased region" description="Polar residues" evidence="2">
    <location>
        <begin position="86"/>
        <end position="101"/>
    </location>
</feature>
<dbReference type="PANTHER" id="PTHR33393:SF13">
    <property type="entry name" value="PGA BIOSYNTHESIS PROTEIN CAPA"/>
    <property type="match status" value="1"/>
</dbReference>
<dbReference type="Proteomes" id="UP000824136">
    <property type="component" value="Unassembled WGS sequence"/>
</dbReference>
<dbReference type="PANTHER" id="PTHR33393">
    <property type="entry name" value="POLYGLUTAMINE SYNTHESIS ACCESSORY PROTEIN RV0574C-RELATED"/>
    <property type="match status" value="1"/>
</dbReference>
<evidence type="ECO:0000256" key="2">
    <source>
        <dbReference type="SAM" id="MobiDB-lite"/>
    </source>
</evidence>
<comment type="caution">
    <text evidence="5">The sequence shown here is derived from an EMBL/GenBank/DDBJ whole genome shotgun (WGS) entry which is preliminary data.</text>
</comment>
<sequence>MIEIRQRIAVIAVCAVAIVIALTVGMGMGIGKELNIGMESDFETVDSTDATLDPSVDTGSVTAPSSQTTSDTTQPQVTTPEASETEAVTQLTAGETTTQPSGAEPDLPDPQPPTDATARICLGGDTSIDTEFADAAYKWGINYPWKEVIEIFSSADISVVNLETCVSNRGESEKREGYGFRTPPDMLEGFVNAGIDLVNLANNHTRDFGYDALLDTFAHLGEYGIGYFGAGNDITEAQGLAIKEVNGIKIGFTGCNYVWLADDCAADVDHAGVNMVYGISDERTQAYLAKVREYDSQCDVLITFMHCGTEEVFDVNSYQERLSRALIDNGADIVVGAHPHTLQPIEFYNGKPIFYSIGNLIFWHIDDDLDGLTCIFDITVDKNGFSSLKVYPLFIKNYKVYLLDKEEDSQRYYQIIELMNSLCNPYGIAFDDDGNMTEYVLQPEPEDTAMAEPAVTTVPQGELGQG</sequence>
<evidence type="ECO:0000256" key="3">
    <source>
        <dbReference type="SAM" id="Phobius"/>
    </source>
</evidence>
<keyword evidence="3" id="KW-0812">Transmembrane</keyword>
<dbReference type="Gene3D" id="3.60.21.10">
    <property type="match status" value="1"/>
</dbReference>
<organism evidence="5 6">
    <name type="scientific">Candidatus Faeciplasma pullistercoris</name>
    <dbReference type="NCBI Taxonomy" id="2840800"/>
    <lineage>
        <taxon>Bacteria</taxon>
        <taxon>Bacillati</taxon>
        <taxon>Bacillota</taxon>
        <taxon>Clostridia</taxon>
        <taxon>Eubacteriales</taxon>
        <taxon>Oscillospiraceae</taxon>
        <taxon>Oscillospiraceae incertae sedis</taxon>
        <taxon>Candidatus Faeciplasma</taxon>
    </lineage>
</organism>
<comment type="similarity">
    <text evidence="1">Belongs to the CapA family.</text>
</comment>
<dbReference type="AlphaFoldDB" id="A0A9D1GU04"/>
<reference evidence="5" key="2">
    <citation type="journal article" date="2021" name="PeerJ">
        <title>Extensive microbial diversity within the chicken gut microbiome revealed by metagenomics and culture.</title>
        <authorList>
            <person name="Gilroy R."/>
            <person name="Ravi A."/>
            <person name="Getino M."/>
            <person name="Pursley I."/>
            <person name="Horton D.L."/>
            <person name="Alikhan N.F."/>
            <person name="Baker D."/>
            <person name="Gharbi K."/>
            <person name="Hall N."/>
            <person name="Watson M."/>
            <person name="Adriaenssens E.M."/>
            <person name="Foster-Nyarko E."/>
            <person name="Jarju S."/>
            <person name="Secka A."/>
            <person name="Antonio M."/>
            <person name="Oren A."/>
            <person name="Chaudhuri R.R."/>
            <person name="La Ragione R."/>
            <person name="Hildebrand F."/>
            <person name="Pallen M.J."/>
        </authorList>
    </citation>
    <scope>NUCLEOTIDE SEQUENCE</scope>
    <source>
        <strain evidence="5">CHK33-4379</strain>
    </source>
</reference>
<dbReference type="CDD" id="cd07381">
    <property type="entry name" value="MPP_CapA"/>
    <property type="match status" value="1"/>
</dbReference>
<reference evidence="5" key="1">
    <citation type="submission" date="2020-10" db="EMBL/GenBank/DDBJ databases">
        <authorList>
            <person name="Gilroy R."/>
        </authorList>
    </citation>
    <scope>NUCLEOTIDE SEQUENCE</scope>
    <source>
        <strain evidence="5">CHK33-4379</strain>
    </source>
</reference>
<gene>
    <name evidence="5" type="ORF">IAC39_03240</name>
</gene>
<keyword evidence="3" id="KW-1133">Transmembrane helix</keyword>
<dbReference type="SUPFAM" id="SSF56300">
    <property type="entry name" value="Metallo-dependent phosphatases"/>
    <property type="match status" value="1"/>
</dbReference>
<proteinExistence type="inferred from homology"/>
<feature type="compositionally biased region" description="Low complexity" evidence="2">
    <location>
        <begin position="62"/>
        <end position="80"/>
    </location>
</feature>
<feature type="transmembrane region" description="Helical" evidence="3">
    <location>
        <begin position="7"/>
        <end position="30"/>
    </location>
</feature>
<evidence type="ECO:0000313" key="5">
    <source>
        <dbReference type="EMBL" id="HIT58713.1"/>
    </source>
</evidence>
<dbReference type="InterPro" id="IPR019079">
    <property type="entry name" value="Capsule_synth_CapA"/>
</dbReference>
<feature type="domain" description="Capsule synthesis protein CapA" evidence="4">
    <location>
        <begin position="119"/>
        <end position="364"/>
    </location>
</feature>